<comment type="activity regulation">
    <text evidence="6">Negatively regulated by the anti-sigma-I factor RsgI.</text>
</comment>
<evidence type="ECO:0000313" key="10">
    <source>
        <dbReference type="Proteomes" id="UP001589838"/>
    </source>
</evidence>
<dbReference type="Pfam" id="PF04542">
    <property type="entry name" value="Sigma70_r2"/>
    <property type="match status" value="1"/>
</dbReference>
<reference evidence="9 10" key="1">
    <citation type="submission" date="2024-09" db="EMBL/GenBank/DDBJ databases">
        <authorList>
            <person name="Sun Q."/>
            <person name="Mori K."/>
        </authorList>
    </citation>
    <scope>NUCLEOTIDE SEQUENCE [LARGE SCALE GENOMIC DNA]</scope>
    <source>
        <strain evidence="9 10">NCAIM B.02610</strain>
    </source>
</reference>
<dbReference type="RefSeq" id="WP_335962786.1">
    <property type="nucleotide sequence ID" value="NZ_JAXBLX010000035.1"/>
</dbReference>
<dbReference type="PIRSF" id="PIRSF038953">
    <property type="entry name" value="SigI"/>
    <property type="match status" value="1"/>
</dbReference>
<dbReference type="SUPFAM" id="SSF88946">
    <property type="entry name" value="Sigma2 domain of RNA polymerase sigma factors"/>
    <property type="match status" value="1"/>
</dbReference>
<evidence type="ECO:0000256" key="3">
    <source>
        <dbReference type="ARBA" id="ARBA00023082"/>
    </source>
</evidence>
<evidence type="ECO:0000256" key="6">
    <source>
        <dbReference type="HAMAP-Rule" id="MF_02064"/>
    </source>
</evidence>
<feature type="short sequence motif" description="Polymerase core binding" evidence="6">
    <location>
        <begin position="44"/>
        <end position="57"/>
    </location>
</feature>
<name>A0ABV6KGT0_9BACI</name>
<keyword evidence="1 6" id="KW-0963">Cytoplasm</keyword>
<comment type="function">
    <text evidence="6">Sigma factors are initiation factors that promote the attachment of RNA polymerase to specific initiation sites and are then released.</text>
</comment>
<comment type="subcellular location">
    <subcellularLocation>
        <location evidence="6">Cytoplasm</location>
    </subcellularLocation>
</comment>
<evidence type="ECO:0000256" key="2">
    <source>
        <dbReference type="ARBA" id="ARBA00023015"/>
    </source>
</evidence>
<dbReference type="Gene3D" id="1.10.1740.10">
    <property type="match status" value="1"/>
</dbReference>
<evidence type="ECO:0000259" key="8">
    <source>
        <dbReference type="Pfam" id="PF04542"/>
    </source>
</evidence>
<organism evidence="9 10">
    <name type="scientific">Halalkalibacter kiskunsagensis</name>
    <dbReference type="NCBI Taxonomy" id="1548599"/>
    <lineage>
        <taxon>Bacteria</taxon>
        <taxon>Bacillati</taxon>
        <taxon>Bacillota</taxon>
        <taxon>Bacilli</taxon>
        <taxon>Bacillales</taxon>
        <taxon>Bacillaceae</taxon>
        <taxon>Halalkalibacter</taxon>
    </lineage>
</organism>
<evidence type="ECO:0000256" key="5">
    <source>
        <dbReference type="ARBA" id="ARBA00023163"/>
    </source>
</evidence>
<evidence type="ECO:0000256" key="1">
    <source>
        <dbReference type="ARBA" id="ARBA00022490"/>
    </source>
</evidence>
<dbReference type="InterPro" id="IPR007627">
    <property type="entry name" value="RNA_pol_sigma70_r2"/>
</dbReference>
<keyword evidence="4 6" id="KW-0238">DNA-binding</keyword>
<evidence type="ECO:0000313" key="9">
    <source>
        <dbReference type="EMBL" id="MFC0472172.1"/>
    </source>
</evidence>
<evidence type="ECO:0000256" key="7">
    <source>
        <dbReference type="SAM" id="MobiDB-lite"/>
    </source>
</evidence>
<keyword evidence="6" id="KW-0346">Stress response</keyword>
<comment type="subunit">
    <text evidence="6">Interacts with RsgI.</text>
</comment>
<keyword evidence="2 6" id="KW-0805">Transcription regulation</keyword>
<feature type="region of interest" description="Disordered" evidence="7">
    <location>
        <begin position="95"/>
        <end position="116"/>
    </location>
</feature>
<dbReference type="HAMAP" id="MF_02064">
    <property type="entry name" value="Sigma70_SigI"/>
    <property type="match status" value="1"/>
</dbReference>
<dbReference type="NCBIfam" id="TIGR02895">
    <property type="entry name" value="spore_sigI"/>
    <property type="match status" value="1"/>
</dbReference>
<proteinExistence type="inferred from homology"/>
<comment type="caution">
    <text evidence="9">The sequence shown here is derived from an EMBL/GenBank/DDBJ whole genome shotgun (WGS) entry which is preliminary data.</text>
</comment>
<accession>A0ABV6KGT0</accession>
<sequence length="231" mass="27555">MQQYLKQAMMGDELARERLILHYKPYMINVAGHVTKKFISWSDEEASIALLAFNRAIDTFDEAGGRRFLSYAYLLINRDLVDFYRKEKRENHLSLDRSLDEEESLSNKQENEKSLKEYEQQVQSAELVEEILELDQTLRQYKIKFEELEDYSPKHEDTRLALFEMAATFSKDAECVELLQRKKKLPIKLISKKLGYKKKTLERHRKYLITLILLTLHPQWEKLSQFIKRES</sequence>
<keyword evidence="10" id="KW-1185">Reference proteome</keyword>
<dbReference type="Proteomes" id="UP001589838">
    <property type="component" value="Unassembled WGS sequence"/>
</dbReference>
<keyword evidence="3 6" id="KW-0731">Sigma factor</keyword>
<dbReference type="InterPro" id="IPR014244">
    <property type="entry name" value="RNA_pol_sigma-I"/>
</dbReference>
<evidence type="ECO:0000256" key="4">
    <source>
        <dbReference type="ARBA" id="ARBA00023125"/>
    </source>
</evidence>
<protein>
    <recommendedName>
        <fullName evidence="6">RNA polymerase sigma factor SigI</fullName>
    </recommendedName>
</protein>
<gene>
    <name evidence="6 9" type="primary">sigI</name>
    <name evidence="9" type="ORF">ACFFHM_17095</name>
</gene>
<dbReference type="EMBL" id="JBHLUX010000039">
    <property type="protein sequence ID" value="MFC0472172.1"/>
    <property type="molecule type" value="Genomic_DNA"/>
</dbReference>
<dbReference type="InterPro" id="IPR013325">
    <property type="entry name" value="RNA_pol_sigma_r2"/>
</dbReference>
<keyword evidence="5 6" id="KW-0804">Transcription</keyword>
<feature type="DNA-binding region" description="H-T-H motif" evidence="6">
    <location>
        <begin position="187"/>
        <end position="206"/>
    </location>
</feature>
<feature type="domain" description="RNA polymerase sigma-70 region 2" evidence="8">
    <location>
        <begin position="19"/>
        <end position="89"/>
    </location>
</feature>
<comment type="similarity">
    <text evidence="6">Belongs to the sigma-70 factor family. SigI subfamily.</text>
</comment>